<accession>A0AAN6DNS9</accession>
<keyword evidence="8" id="KW-1185">Reference proteome</keyword>
<keyword evidence="3" id="KW-0274">FAD</keyword>
<proteinExistence type="predicted"/>
<evidence type="ECO:0000313" key="7">
    <source>
        <dbReference type="EMBL" id="KAI1609746.1"/>
    </source>
</evidence>
<evidence type="ECO:0000256" key="1">
    <source>
        <dbReference type="ARBA" id="ARBA00001974"/>
    </source>
</evidence>
<dbReference type="SUPFAM" id="SSF51905">
    <property type="entry name" value="FAD/NAD(P)-binding domain"/>
    <property type="match status" value="1"/>
</dbReference>
<evidence type="ECO:0000313" key="8">
    <source>
        <dbReference type="Proteomes" id="UP001203852"/>
    </source>
</evidence>
<protein>
    <recommendedName>
        <fullName evidence="6">FAD-binding domain-containing protein</fullName>
    </recommendedName>
</protein>
<keyword evidence="4" id="KW-0560">Oxidoreductase</keyword>
<dbReference type="GO" id="GO:0071949">
    <property type="term" value="F:FAD binding"/>
    <property type="evidence" value="ECO:0007669"/>
    <property type="project" value="InterPro"/>
</dbReference>
<organism evidence="7 8">
    <name type="scientific">Exophiala viscosa</name>
    <dbReference type="NCBI Taxonomy" id="2486360"/>
    <lineage>
        <taxon>Eukaryota</taxon>
        <taxon>Fungi</taxon>
        <taxon>Dikarya</taxon>
        <taxon>Ascomycota</taxon>
        <taxon>Pezizomycotina</taxon>
        <taxon>Eurotiomycetes</taxon>
        <taxon>Chaetothyriomycetidae</taxon>
        <taxon>Chaetothyriales</taxon>
        <taxon>Herpotrichiellaceae</taxon>
        <taxon>Exophiala</taxon>
    </lineage>
</organism>
<dbReference type="InterPro" id="IPR036188">
    <property type="entry name" value="FAD/NAD-bd_sf"/>
</dbReference>
<dbReference type="PANTHER" id="PTHR47178">
    <property type="entry name" value="MONOOXYGENASE, FAD-BINDING"/>
    <property type="match status" value="1"/>
</dbReference>
<dbReference type="EMBL" id="MU404359">
    <property type="protein sequence ID" value="KAI1609746.1"/>
    <property type="molecule type" value="Genomic_DNA"/>
</dbReference>
<dbReference type="Gene3D" id="3.50.50.60">
    <property type="entry name" value="FAD/NAD(P)-binding domain"/>
    <property type="match status" value="1"/>
</dbReference>
<dbReference type="PRINTS" id="PR00420">
    <property type="entry name" value="RNGMNOXGNASE"/>
</dbReference>
<dbReference type="Pfam" id="PF01494">
    <property type="entry name" value="FAD_binding_3"/>
    <property type="match status" value="1"/>
</dbReference>
<keyword evidence="5" id="KW-0503">Monooxygenase</keyword>
<evidence type="ECO:0000259" key="6">
    <source>
        <dbReference type="Pfam" id="PF01494"/>
    </source>
</evidence>
<name>A0AAN6DNS9_9EURO</name>
<evidence type="ECO:0000256" key="4">
    <source>
        <dbReference type="ARBA" id="ARBA00023002"/>
    </source>
</evidence>
<comment type="caution">
    <text evidence="7">The sequence shown here is derived from an EMBL/GenBank/DDBJ whole genome shotgun (WGS) entry which is preliminary data.</text>
</comment>
<dbReference type="AlphaFoldDB" id="A0AAN6DNS9"/>
<keyword evidence="2" id="KW-0285">Flavoprotein</keyword>
<gene>
    <name evidence="7" type="ORF">EDD36DRAFT_421827</name>
</gene>
<evidence type="ECO:0000256" key="5">
    <source>
        <dbReference type="ARBA" id="ARBA00023033"/>
    </source>
</evidence>
<comment type="cofactor">
    <cofactor evidence="1">
        <name>FAD</name>
        <dbReference type="ChEBI" id="CHEBI:57692"/>
    </cofactor>
</comment>
<dbReference type="InterPro" id="IPR002938">
    <property type="entry name" value="FAD-bd"/>
</dbReference>
<evidence type="ECO:0000256" key="2">
    <source>
        <dbReference type="ARBA" id="ARBA00022630"/>
    </source>
</evidence>
<reference evidence="7" key="1">
    <citation type="journal article" date="2022" name="bioRxiv">
        <title>Deciphering the potential niche of two novel black yeast fungi from a biological soil crust based on their genomes, phenotypes, and melanin regulation.</title>
        <authorList>
            <consortium name="DOE Joint Genome Institute"/>
            <person name="Carr E.C."/>
            <person name="Barton Q."/>
            <person name="Grambo S."/>
            <person name="Sullivan M."/>
            <person name="Renfro C.M."/>
            <person name="Kuo A."/>
            <person name="Pangilinan J."/>
            <person name="Lipzen A."/>
            <person name="Keymanesh K."/>
            <person name="Savage E."/>
            <person name="Barry K."/>
            <person name="Grigoriev I.V."/>
            <person name="Riekhof W.R."/>
            <person name="Harris S.S."/>
        </authorList>
    </citation>
    <scope>NUCLEOTIDE SEQUENCE</scope>
    <source>
        <strain evidence="7">JF 03-4F</strain>
    </source>
</reference>
<sequence length="409" mass="45844">MATNFKVLIVGAGVTGLSLAHGLRKQGIEYEIFEKHGGATRHRDWGITVHWAVQFMELYPEDMGQRLRKAQVIVQRDNKVQEQVEFHNGETGEVFKHIPLGPAKRYSQKKIRQALTQEIPVQYNKEMKTIKELPNGVEVVFADGTTATGALVVCCDGAQSPSRQLLFANKEDAKWKPLPGFILNNFWMQYPVDRALKIKEGLSAFMDIAVHPNGTYYGLIPLDIDDPDKPESWKFQVFMAMKANIPPEEDSSERRFAIVKEAGKAFAEPFRSAIEWMPEGTFISTDRYGTWESIPWDNKNGRVLLAGDCAHSMTAHRAQGLNHALQDVLNLVHAIPEIAAGKLDLKEFADSYMAEVVERGADEVRMSLKQGLAVHNWGQNKDMPIVKIGTTPLHMEQTLVPLPTQGEAV</sequence>
<dbReference type="PANTHER" id="PTHR47178:SF2">
    <property type="entry name" value="FAD-BINDING DOMAIN-CONTAINING PROTEIN"/>
    <property type="match status" value="1"/>
</dbReference>
<dbReference type="Proteomes" id="UP001203852">
    <property type="component" value="Unassembled WGS sequence"/>
</dbReference>
<feature type="domain" description="FAD-binding" evidence="6">
    <location>
        <begin position="6"/>
        <end position="360"/>
    </location>
</feature>
<dbReference type="GO" id="GO:0004497">
    <property type="term" value="F:monooxygenase activity"/>
    <property type="evidence" value="ECO:0007669"/>
    <property type="project" value="UniProtKB-KW"/>
</dbReference>
<evidence type="ECO:0000256" key="3">
    <source>
        <dbReference type="ARBA" id="ARBA00022827"/>
    </source>
</evidence>